<gene>
    <name evidence="1" type="ORF">RFI_37599</name>
</gene>
<feature type="non-terminal residue" evidence="1">
    <location>
        <position position="99"/>
    </location>
</feature>
<organism evidence="1 2">
    <name type="scientific">Reticulomyxa filosa</name>
    <dbReference type="NCBI Taxonomy" id="46433"/>
    <lineage>
        <taxon>Eukaryota</taxon>
        <taxon>Sar</taxon>
        <taxon>Rhizaria</taxon>
        <taxon>Retaria</taxon>
        <taxon>Foraminifera</taxon>
        <taxon>Monothalamids</taxon>
        <taxon>Reticulomyxidae</taxon>
        <taxon>Reticulomyxa</taxon>
    </lineage>
</organism>
<protein>
    <submittedName>
        <fullName evidence="1">Uncharacterized protein</fullName>
    </submittedName>
</protein>
<dbReference type="EMBL" id="ASPP01042662">
    <property type="protein sequence ID" value="ETN99868.1"/>
    <property type="molecule type" value="Genomic_DNA"/>
</dbReference>
<reference evidence="1 2" key="1">
    <citation type="journal article" date="2013" name="Curr. Biol.">
        <title>The Genome of the Foraminiferan Reticulomyxa filosa.</title>
        <authorList>
            <person name="Glockner G."/>
            <person name="Hulsmann N."/>
            <person name="Schleicher M."/>
            <person name="Noegel A.A."/>
            <person name="Eichinger L."/>
            <person name="Gallinger C."/>
            <person name="Pawlowski J."/>
            <person name="Sierra R."/>
            <person name="Euteneuer U."/>
            <person name="Pillet L."/>
            <person name="Moustafa A."/>
            <person name="Platzer M."/>
            <person name="Groth M."/>
            <person name="Szafranski K."/>
            <person name="Schliwa M."/>
        </authorList>
    </citation>
    <scope>NUCLEOTIDE SEQUENCE [LARGE SCALE GENOMIC DNA]</scope>
</reference>
<sequence length="99" mass="11475">MKEKGTDVQTEKEKIKHLQRDVDALTQERATKPWSMDRKIGEGMQIFSNGRWGGTVCSSEKEKDVSLEDEKDGRKIEAAMQKEIIVRTKKTSIRWKTIH</sequence>
<evidence type="ECO:0000313" key="1">
    <source>
        <dbReference type="EMBL" id="ETN99868.1"/>
    </source>
</evidence>
<keyword evidence="2" id="KW-1185">Reference proteome</keyword>
<dbReference type="Proteomes" id="UP000023152">
    <property type="component" value="Unassembled WGS sequence"/>
</dbReference>
<evidence type="ECO:0000313" key="2">
    <source>
        <dbReference type="Proteomes" id="UP000023152"/>
    </source>
</evidence>
<dbReference type="AlphaFoldDB" id="X6LEC4"/>
<proteinExistence type="predicted"/>
<name>X6LEC4_RETFI</name>
<accession>X6LEC4</accession>
<comment type="caution">
    <text evidence="1">The sequence shown here is derived from an EMBL/GenBank/DDBJ whole genome shotgun (WGS) entry which is preliminary data.</text>
</comment>